<name>A0A813LNL3_POLGL</name>
<feature type="region of interest" description="Disordered" evidence="7">
    <location>
        <begin position="237"/>
        <end position="302"/>
    </location>
</feature>
<dbReference type="PROSITE" id="PS00108">
    <property type="entry name" value="PROTEIN_KINASE_ST"/>
    <property type="match status" value="1"/>
</dbReference>
<comment type="caution">
    <text evidence="10">The sequence shown here is derived from an EMBL/GenBank/DDBJ whole genome shotgun (WGS) entry which is preliminary data.</text>
</comment>
<protein>
    <recommendedName>
        <fullName evidence="9">Protein kinase domain-containing protein</fullName>
    </recommendedName>
</protein>
<dbReference type="Gene3D" id="3.30.200.20">
    <property type="entry name" value="Phosphorylase Kinase, domain 1"/>
    <property type="match status" value="1"/>
</dbReference>
<dbReference type="PANTHER" id="PTHR24058:SF124">
    <property type="entry name" value="PROTEIN KINASE SUPERFAMILY PROTEIN"/>
    <property type="match status" value="1"/>
</dbReference>
<evidence type="ECO:0000256" key="1">
    <source>
        <dbReference type="ARBA" id="ARBA00022527"/>
    </source>
</evidence>
<dbReference type="CDD" id="cd14133">
    <property type="entry name" value="PKc_DYRK_like"/>
    <property type="match status" value="1"/>
</dbReference>
<dbReference type="FunFam" id="1.10.510.10:FF:000380">
    <property type="entry name" value="Serine/threonine-protein kinase ppk15"/>
    <property type="match status" value="1"/>
</dbReference>
<evidence type="ECO:0000256" key="7">
    <source>
        <dbReference type="SAM" id="MobiDB-lite"/>
    </source>
</evidence>
<dbReference type="InterPro" id="IPR050494">
    <property type="entry name" value="Ser_Thr_dual-spec_kinase"/>
</dbReference>
<evidence type="ECO:0000259" key="9">
    <source>
        <dbReference type="PROSITE" id="PS50011"/>
    </source>
</evidence>
<evidence type="ECO:0000256" key="2">
    <source>
        <dbReference type="ARBA" id="ARBA00022553"/>
    </source>
</evidence>
<evidence type="ECO:0000256" key="5">
    <source>
        <dbReference type="ARBA" id="ARBA00022777"/>
    </source>
</evidence>
<gene>
    <name evidence="10" type="ORF">PGLA2088_LOCUS44889</name>
</gene>
<dbReference type="PROSITE" id="PS50011">
    <property type="entry name" value="PROTEIN_KINASE_DOM"/>
    <property type="match status" value="1"/>
</dbReference>
<feature type="chain" id="PRO_5032819894" description="Protein kinase domain-containing protein" evidence="8">
    <location>
        <begin position="29"/>
        <end position="857"/>
    </location>
</feature>
<dbReference type="PANTHER" id="PTHR24058">
    <property type="entry name" value="DUAL SPECIFICITY PROTEIN KINASE"/>
    <property type="match status" value="1"/>
</dbReference>
<dbReference type="InterPro" id="IPR008271">
    <property type="entry name" value="Ser/Thr_kinase_AS"/>
</dbReference>
<dbReference type="EMBL" id="CAJNNW010035433">
    <property type="protein sequence ID" value="CAE8727701.1"/>
    <property type="molecule type" value="Genomic_DNA"/>
</dbReference>
<sequence length="857" mass="92251">MSCQAAPLQDAALSTIALFLRSSGLAAAAAAVEAARAGPSGSTGGDKVLPEKLAAELHELAATLICLADAASGTSGSRAVATATGTTASEDWLDGLLSKVASRGPRKAVDDASLASRLEDALVDNTSIRGARRLRVAASSASRSGAASKPAEPSAVTPSSASTAAAPATEVAVLLPSAHYLARTPGVDDAVIYDSSILEEYRDDLDPGYRIRELTEAELILELQDKYERALAAAPGLTWGDSTSPSHGRSLASRAADGTAAPGFGGADRPAGSTIAASANRAEDEEPLAATNKEEADVSKLGMMDDELLQSEPEKGKEEESRGSLLPSFVRNAGNAVLAAVGVTASGTAREEHTQESEHCLPADGTLPANSRGPIQGFQGPVDQASAELSETFVPTFGAPAQDSVQPADGAAVSAAVLSPGTQDVLAGFGQAGDGLGYSYAQPHTAQLHTASSEPQQVTVPQALACSRKERRGDRPPCRYADSGDPFYPVELDGVVYDSFNLRVVHERDRTGFEESKEFPIRINSIVAARYQVLEYLGSAAFSRAVQCLDLQTNRMVCMKIIKNNKDFFDQSLDEIKLLRLINTNSDNIDEKHCLTLFDHFYHKEHLIIVTELLRDNLYEFSKFNRESGEEAYFTLGRLQRISQQVLTALEYIHRLWLIHADLKPENILVKSYSRCEVKVIDFGSSCFVDDQLTNYVQSRSYRAPEVMLGLPYGQKIDIWSLGCIIAELWTGYVLFQNDSIQSLLARIVGIMGPIPVHMLASGRFVPQYFAQDGRLYGEAEPPPPGSLCSTPVVPQRQLHLYLPKKSSLRQRMRTDDEVFLDFLSSLLQVDPAQRPTASEALQHPWLSPGRYSDGIP</sequence>
<feature type="domain" description="Protein kinase" evidence="9">
    <location>
        <begin position="531"/>
        <end position="847"/>
    </location>
</feature>
<keyword evidence="8" id="KW-0732">Signal</keyword>
<evidence type="ECO:0000256" key="6">
    <source>
        <dbReference type="ARBA" id="ARBA00022840"/>
    </source>
</evidence>
<dbReference type="Pfam" id="PF00069">
    <property type="entry name" value="Pkinase"/>
    <property type="match status" value="1"/>
</dbReference>
<feature type="signal peptide" evidence="8">
    <location>
        <begin position="1"/>
        <end position="28"/>
    </location>
</feature>
<dbReference type="InterPro" id="IPR011009">
    <property type="entry name" value="Kinase-like_dom_sf"/>
</dbReference>
<dbReference type="GO" id="GO:0005524">
    <property type="term" value="F:ATP binding"/>
    <property type="evidence" value="ECO:0007669"/>
    <property type="project" value="UniProtKB-KW"/>
</dbReference>
<evidence type="ECO:0000313" key="11">
    <source>
        <dbReference type="Proteomes" id="UP000626109"/>
    </source>
</evidence>
<evidence type="ECO:0000256" key="8">
    <source>
        <dbReference type="SAM" id="SignalP"/>
    </source>
</evidence>
<dbReference type="SMART" id="SM00220">
    <property type="entry name" value="S_TKc"/>
    <property type="match status" value="1"/>
</dbReference>
<dbReference type="GO" id="GO:0004674">
    <property type="term" value="F:protein serine/threonine kinase activity"/>
    <property type="evidence" value="ECO:0007669"/>
    <property type="project" value="UniProtKB-KW"/>
</dbReference>
<keyword evidence="2" id="KW-0597">Phosphoprotein</keyword>
<keyword evidence="3" id="KW-0808">Transferase</keyword>
<dbReference type="Gene3D" id="1.10.510.10">
    <property type="entry name" value="Transferase(Phosphotransferase) domain 1"/>
    <property type="match status" value="1"/>
</dbReference>
<reference evidence="10" key="1">
    <citation type="submission" date="2021-02" db="EMBL/GenBank/DDBJ databases">
        <authorList>
            <person name="Dougan E. K."/>
            <person name="Rhodes N."/>
            <person name="Thang M."/>
            <person name="Chan C."/>
        </authorList>
    </citation>
    <scope>NUCLEOTIDE SEQUENCE</scope>
</reference>
<keyword evidence="1" id="KW-0723">Serine/threonine-protein kinase</keyword>
<keyword evidence="6" id="KW-0067">ATP-binding</keyword>
<organism evidence="10 11">
    <name type="scientific">Polarella glacialis</name>
    <name type="common">Dinoflagellate</name>
    <dbReference type="NCBI Taxonomy" id="89957"/>
    <lineage>
        <taxon>Eukaryota</taxon>
        <taxon>Sar</taxon>
        <taxon>Alveolata</taxon>
        <taxon>Dinophyceae</taxon>
        <taxon>Suessiales</taxon>
        <taxon>Suessiaceae</taxon>
        <taxon>Polarella</taxon>
    </lineage>
</organism>
<accession>A0A813LNL3</accession>
<dbReference type="SUPFAM" id="SSF56112">
    <property type="entry name" value="Protein kinase-like (PK-like)"/>
    <property type="match status" value="1"/>
</dbReference>
<evidence type="ECO:0000256" key="4">
    <source>
        <dbReference type="ARBA" id="ARBA00022741"/>
    </source>
</evidence>
<dbReference type="Proteomes" id="UP000626109">
    <property type="component" value="Unassembled WGS sequence"/>
</dbReference>
<proteinExistence type="predicted"/>
<keyword evidence="4" id="KW-0547">Nucleotide-binding</keyword>
<feature type="region of interest" description="Disordered" evidence="7">
    <location>
        <begin position="139"/>
        <end position="162"/>
    </location>
</feature>
<evidence type="ECO:0000256" key="3">
    <source>
        <dbReference type="ARBA" id="ARBA00022679"/>
    </source>
</evidence>
<keyword evidence="5" id="KW-0418">Kinase</keyword>
<dbReference type="AlphaFoldDB" id="A0A813LNL3"/>
<dbReference type="InterPro" id="IPR000719">
    <property type="entry name" value="Prot_kinase_dom"/>
</dbReference>
<evidence type="ECO:0000313" key="10">
    <source>
        <dbReference type="EMBL" id="CAE8727701.1"/>
    </source>
</evidence>